<keyword evidence="2" id="KW-1185">Reference proteome</keyword>
<proteinExistence type="predicted"/>
<sequence length="151" mass="16942">MWWRLAQRRVKGVMGHELDHLNHFNLVVYILQVTIHGLHNCLSMDFLCMVPFEIFCQTREDSQDIESNMYASSCMSAPFSFALAENLEALLDACLSSTSLANKQGSPLSVVTNSRGCISIRNSIIHLWQCALQEPGYVPCQTSSPDDTRST</sequence>
<organism evidence="1 2">
    <name type="scientific">Canavalia gladiata</name>
    <name type="common">Sword bean</name>
    <name type="synonym">Dolichos gladiatus</name>
    <dbReference type="NCBI Taxonomy" id="3824"/>
    <lineage>
        <taxon>Eukaryota</taxon>
        <taxon>Viridiplantae</taxon>
        <taxon>Streptophyta</taxon>
        <taxon>Embryophyta</taxon>
        <taxon>Tracheophyta</taxon>
        <taxon>Spermatophyta</taxon>
        <taxon>Magnoliopsida</taxon>
        <taxon>eudicotyledons</taxon>
        <taxon>Gunneridae</taxon>
        <taxon>Pentapetalae</taxon>
        <taxon>rosids</taxon>
        <taxon>fabids</taxon>
        <taxon>Fabales</taxon>
        <taxon>Fabaceae</taxon>
        <taxon>Papilionoideae</taxon>
        <taxon>50 kb inversion clade</taxon>
        <taxon>NPAAA clade</taxon>
        <taxon>indigoferoid/millettioid clade</taxon>
        <taxon>Phaseoleae</taxon>
        <taxon>Canavalia</taxon>
    </lineage>
</organism>
<evidence type="ECO:0000313" key="2">
    <source>
        <dbReference type="Proteomes" id="UP001367508"/>
    </source>
</evidence>
<accession>A0AAN9LSK3</accession>
<name>A0AAN9LSK3_CANGL</name>
<dbReference type="EMBL" id="JAYMYQ010000004">
    <property type="protein sequence ID" value="KAK7339322.1"/>
    <property type="molecule type" value="Genomic_DNA"/>
</dbReference>
<gene>
    <name evidence="1" type="ORF">VNO77_19982</name>
</gene>
<evidence type="ECO:0000313" key="1">
    <source>
        <dbReference type="EMBL" id="KAK7339322.1"/>
    </source>
</evidence>
<dbReference type="AlphaFoldDB" id="A0AAN9LSK3"/>
<comment type="caution">
    <text evidence="1">The sequence shown here is derived from an EMBL/GenBank/DDBJ whole genome shotgun (WGS) entry which is preliminary data.</text>
</comment>
<reference evidence="1 2" key="1">
    <citation type="submission" date="2024-01" db="EMBL/GenBank/DDBJ databases">
        <title>The genomes of 5 underutilized Papilionoideae crops provide insights into root nodulation and disease resistanc.</title>
        <authorList>
            <person name="Jiang F."/>
        </authorList>
    </citation>
    <scope>NUCLEOTIDE SEQUENCE [LARGE SCALE GENOMIC DNA]</scope>
    <source>
        <strain evidence="1">LVBAO_FW01</strain>
        <tissue evidence="1">Leaves</tissue>
    </source>
</reference>
<dbReference type="Proteomes" id="UP001367508">
    <property type="component" value="Unassembled WGS sequence"/>
</dbReference>
<protein>
    <submittedName>
        <fullName evidence="1">Uncharacterized protein</fullName>
    </submittedName>
</protein>